<dbReference type="AlphaFoldDB" id="A0A2C5X9J5"/>
<dbReference type="PANTHER" id="PTHR11129">
    <property type="entry name" value="PROTEIN FARNESYLTRANSFERASE ALPHA SUBUNIT/RAB GERANYLGERANYL TRANSFERASE ALPHA SUBUNIT"/>
    <property type="match status" value="1"/>
</dbReference>
<dbReference type="GO" id="GO:0008318">
    <property type="term" value="F:protein prenyltransferase activity"/>
    <property type="evidence" value="ECO:0007669"/>
    <property type="project" value="InterPro"/>
</dbReference>
<evidence type="ECO:0000313" key="6">
    <source>
        <dbReference type="Proteomes" id="UP000226192"/>
    </source>
</evidence>
<keyword evidence="6" id="KW-1185">Reference proteome</keyword>
<dbReference type="OrthoDB" id="5358702at2759"/>
<dbReference type="EMBL" id="NJET01000056">
    <property type="protein sequence ID" value="PHH63129.1"/>
    <property type="molecule type" value="Genomic_DNA"/>
</dbReference>
<organism evidence="5 6">
    <name type="scientific">Ophiocordyceps australis</name>
    <dbReference type="NCBI Taxonomy" id="1399860"/>
    <lineage>
        <taxon>Eukaryota</taxon>
        <taxon>Fungi</taxon>
        <taxon>Dikarya</taxon>
        <taxon>Ascomycota</taxon>
        <taxon>Pezizomycotina</taxon>
        <taxon>Sordariomycetes</taxon>
        <taxon>Hypocreomycetidae</taxon>
        <taxon>Hypocreales</taxon>
        <taxon>Ophiocordycipitaceae</taxon>
        <taxon>Ophiocordyceps</taxon>
    </lineage>
</organism>
<keyword evidence="4" id="KW-0677">Repeat</keyword>
<comment type="caution">
    <text evidence="5">The sequence shown here is derived from an EMBL/GenBank/DDBJ whole genome shotgun (WGS) entry which is preliminary data.</text>
</comment>
<sequence length="334" mass="37943">MSRALEKGIQEALEHADLETPFEHISTALSQKCDALLDIELLGPSHASINATLLQDGNAIAIPKRRLVEAFIHARKGFILCQQSKEPQNTRTQHVLFATAVMLLMDPENLSAANARKRVLSETLETCPNDVAPLLNEKYLIDSLLTSRLHRHTKSPTLWSHRRWLMQRISAMGVANSVVEELASVVFVSAERHPRNYYAWCHARLLVESTVANSGKPGVELDTNSMIQDTKKWCFNHHDDISGWMFLAFLLQKWPSCAASVLRETLQLVQSFRWRNESVWHFLRNVVSMQPQGAGLLVNQVRTVCNTLLKDAADRDQKVLNDALKWLERFTEFV</sequence>
<evidence type="ECO:0000313" key="5">
    <source>
        <dbReference type="EMBL" id="PHH63129.1"/>
    </source>
</evidence>
<dbReference type="Gene3D" id="1.25.40.120">
    <property type="entry name" value="Protein prenylyltransferase"/>
    <property type="match status" value="1"/>
</dbReference>
<evidence type="ECO:0008006" key="7">
    <source>
        <dbReference type="Google" id="ProtNLM"/>
    </source>
</evidence>
<dbReference type="GO" id="GO:0005737">
    <property type="term" value="C:cytoplasm"/>
    <property type="evidence" value="ECO:0007669"/>
    <property type="project" value="TreeGrafter"/>
</dbReference>
<gene>
    <name evidence="5" type="ORF">CDD81_6280</name>
</gene>
<protein>
    <recommendedName>
        <fullName evidence="7">Protein prenyltransferase alpha subunit repeat-containing protein 1</fullName>
    </recommendedName>
</protein>
<dbReference type="Pfam" id="PF01239">
    <property type="entry name" value="PPTA"/>
    <property type="match status" value="2"/>
</dbReference>
<comment type="similarity">
    <text evidence="1">Belongs to the protein prenyltransferase subunit alpha family.</text>
</comment>
<name>A0A2C5X9J5_9HYPO</name>
<dbReference type="SUPFAM" id="SSF48439">
    <property type="entry name" value="Protein prenylyltransferase"/>
    <property type="match status" value="1"/>
</dbReference>
<proteinExistence type="inferred from homology"/>
<dbReference type="PANTHER" id="PTHR11129:SF3">
    <property type="entry name" value="PROTEIN PRENYLTRANSFERASE ALPHA SUBUNIT REPEAT-CONTAINING PROTEIN 1"/>
    <property type="match status" value="1"/>
</dbReference>
<reference evidence="5 6" key="1">
    <citation type="submission" date="2017-06" db="EMBL/GenBank/DDBJ databases">
        <title>Ant-infecting Ophiocordyceps genomes reveal a high diversity of potential behavioral manipulation genes and a possible major role for enterotoxins.</title>
        <authorList>
            <person name="De Bekker C."/>
            <person name="Evans H.C."/>
            <person name="Brachmann A."/>
            <person name="Hughes D.P."/>
        </authorList>
    </citation>
    <scope>NUCLEOTIDE SEQUENCE [LARGE SCALE GENOMIC DNA]</scope>
    <source>
        <strain evidence="5 6">Map64</strain>
    </source>
</reference>
<accession>A0A2C5X9J5</accession>
<keyword evidence="3" id="KW-0808">Transferase</keyword>
<evidence type="ECO:0000256" key="2">
    <source>
        <dbReference type="ARBA" id="ARBA00022602"/>
    </source>
</evidence>
<evidence type="ECO:0000256" key="1">
    <source>
        <dbReference type="ARBA" id="ARBA00006734"/>
    </source>
</evidence>
<dbReference type="InterPro" id="IPR002088">
    <property type="entry name" value="Prenyl_trans_a"/>
</dbReference>
<evidence type="ECO:0000256" key="4">
    <source>
        <dbReference type="ARBA" id="ARBA00022737"/>
    </source>
</evidence>
<evidence type="ECO:0000256" key="3">
    <source>
        <dbReference type="ARBA" id="ARBA00022679"/>
    </source>
</evidence>
<dbReference type="Proteomes" id="UP000226192">
    <property type="component" value="Unassembled WGS sequence"/>
</dbReference>
<keyword evidence="2" id="KW-0637">Prenyltransferase</keyword>